<dbReference type="SUPFAM" id="SSF54593">
    <property type="entry name" value="Glyoxalase/Bleomycin resistance protein/Dihydroxybiphenyl dioxygenase"/>
    <property type="match status" value="1"/>
</dbReference>
<dbReference type="InterPro" id="IPR029068">
    <property type="entry name" value="Glyas_Bleomycin-R_OHBP_Dase"/>
</dbReference>
<dbReference type="InterPro" id="IPR037523">
    <property type="entry name" value="VOC_core"/>
</dbReference>
<feature type="domain" description="VOC" evidence="1">
    <location>
        <begin position="2"/>
        <end position="119"/>
    </location>
</feature>
<sequence length="119" mass="12926">MKFSAVSISTRDIDQSVAFYQNIIGLELYAMSSPFPGQKIAVLKDGEGNSIELVHNENTKPFAGEGIKLSFVVDQIGTAEELMKENSVPVIAMPKTLKNGVKAMIVQDPNGLELTLVEE</sequence>
<dbReference type="EMBL" id="JADIMM010000089">
    <property type="protein sequence ID" value="MBO8458114.1"/>
    <property type="molecule type" value="Genomic_DNA"/>
</dbReference>
<dbReference type="Pfam" id="PF00903">
    <property type="entry name" value="Glyoxalase"/>
    <property type="match status" value="1"/>
</dbReference>
<dbReference type="Gene3D" id="3.10.180.10">
    <property type="entry name" value="2,3-Dihydroxybiphenyl 1,2-Dioxygenase, domain 1"/>
    <property type="match status" value="1"/>
</dbReference>
<protein>
    <submittedName>
        <fullName evidence="2">VOC family protein</fullName>
    </submittedName>
</protein>
<dbReference type="Proteomes" id="UP000823638">
    <property type="component" value="Unassembled WGS sequence"/>
</dbReference>
<reference evidence="2" key="2">
    <citation type="journal article" date="2021" name="PeerJ">
        <title>Extensive microbial diversity within the chicken gut microbiome revealed by metagenomics and culture.</title>
        <authorList>
            <person name="Gilroy R."/>
            <person name="Ravi A."/>
            <person name="Getino M."/>
            <person name="Pursley I."/>
            <person name="Horton D.L."/>
            <person name="Alikhan N.F."/>
            <person name="Baker D."/>
            <person name="Gharbi K."/>
            <person name="Hall N."/>
            <person name="Watson M."/>
            <person name="Adriaenssens E.M."/>
            <person name="Foster-Nyarko E."/>
            <person name="Jarju S."/>
            <person name="Secka A."/>
            <person name="Antonio M."/>
            <person name="Oren A."/>
            <person name="Chaudhuri R.R."/>
            <person name="La Ragione R."/>
            <person name="Hildebrand F."/>
            <person name="Pallen M.J."/>
        </authorList>
    </citation>
    <scope>NUCLEOTIDE SEQUENCE</scope>
    <source>
        <strain evidence="2">10532</strain>
    </source>
</reference>
<gene>
    <name evidence="2" type="ORF">IAA81_07795</name>
</gene>
<dbReference type="CDD" id="cd06587">
    <property type="entry name" value="VOC"/>
    <property type="match status" value="1"/>
</dbReference>
<organism evidence="2 3">
    <name type="scientific">Candidatus Gallitreponema excrementavium</name>
    <dbReference type="NCBI Taxonomy" id="2840840"/>
    <lineage>
        <taxon>Bacteria</taxon>
        <taxon>Pseudomonadati</taxon>
        <taxon>Spirochaetota</taxon>
        <taxon>Spirochaetia</taxon>
        <taxon>Spirochaetales</taxon>
        <taxon>Candidatus Gallitreponema</taxon>
    </lineage>
</organism>
<name>A0A9D9HPV1_9SPIR</name>
<dbReference type="AlphaFoldDB" id="A0A9D9HPV1"/>
<reference evidence="2" key="1">
    <citation type="submission" date="2020-10" db="EMBL/GenBank/DDBJ databases">
        <authorList>
            <person name="Gilroy R."/>
        </authorList>
    </citation>
    <scope>NUCLEOTIDE SEQUENCE</scope>
    <source>
        <strain evidence="2">10532</strain>
    </source>
</reference>
<accession>A0A9D9HPV1</accession>
<comment type="caution">
    <text evidence="2">The sequence shown here is derived from an EMBL/GenBank/DDBJ whole genome shotgun (WGS) entry which is preliminary data.</text>
</comment>
<proteinExistence type="predicted"/>
<evidence type="ECO:0000259" key="1">
    <source>
        <dbReference type="PROSITE" id="PS51819"/>
    </source>
</evidence>
<dbReference type="InterPro" id="IPR004360">
    <property type="entry name" value="Glyas_Fos-R_dOase_dom"/>
</dbReference>
<evidence type="ECO:0000313" key="2">
    <source>
        <dbReference type="EMBL" id="MBO8458114.1"/>
    </source>
</evidence>
<evidence type="ECO:0000313" key="3">
    <source>
        <dbReference type="Proteomes" id="UP000823638"/>
    </source>
</evidence>
<dbReference type="PROSITE" id="PS51819">
    <property type="entry name" value="VOC"/>
    <property type="match status" value="1"/>
</dbReference>